<accession>A0ABQ8JN57</accession>
<organism evidence="1 2">
    <name type="scientific">Dermatophagoides pteronyssinus</name>
    <name type="common">European house dust mite</name>
    <dbReference type="NCBI Taxonomy" id="6956"/>
    <lineage>
        <taxon>Eukaryota</taxon>
        <taxon>Metazoa</taxon>
        <taxon>Ecdysozoa</taxon>
        <taxon>Arthropoda</taxon>
        <taxon>Chelicerata</taxon>
        <taxon>Arachnida</taxon>
        <taxon>Acari</taxon>
        <taxon>Acariformes</taxon>
        <taxon>Sarcoptiformes</taxon>
        <taxon>Astigmata</taxon>
        <taxon>Psoroptidia</taxon>
        <taxon>Analgoidea</taxon>
        <taxon>Pyroglyphidae</taxon>
        <taxon>Dermatophagoidinae</taxon>
        <taxon>Dermatophagoides</taxon>
    </lineage>
</organism>
<gene>
    <name evidence="1" type="ORF">DERP_005312</name>
</gene>
<sequence>MDDEYSNHLIELNPIIFYQHLIQIYQWQTLMMKDFDSPHRFCYCGSSSGRIISLFHHISRRTIFNNISFLSLLPPVTLPPPPPLLPSPVSIYSI</sequence>
<protein>
    <submittedName>
        <fullName evidence="1">Uncharacterized protein</fullName>
    </submittedName>
</protein>
<evidence type="ECO:0000313" key="2">
    <source>
        <dbReference type="Proteomes" id="UP000887458"/>
    </source>
</evidence>
<reference evidence="1 2" key="1">
    <citation type="journal article" date="2018" name="J. Allergy Clin. Immunol.">
        <title>High-quality assembly of Dermatophagoides pteronyssinus genome and transcriptome reveals a wide range of novel allergens.</title>
        <authorList>
            <person name="Liu X.Y."/>
            <person name="Yang K.Y."/>
            <person name="Wang M.Q."/>
            <person name="Kwok J.S."/>
            <person name="Zeng X."/>
            <person name="Yang Z."/>
            <person name="Xiao X.J."/>
            <person name="Lau C.P."/>
            <person name="Li Y."/>
            <person name="Huang Z.M."/>
            <person name="Ba J.G."/>
            <person name="Yim A.K."/>
            <person name="Ouyang C.Y."/>
            <person name="Ngai S.M."/>
            <person name="Chan T.F."/>
            <person name="Leung E.L."/>
            <person name="Liu L."/>
            <person name="Liu Z.G."/>
            <person name="Tsui S.K."/>
        </authorList>
    </citation>
    <scope>NUCLEOTIDE SEQUENCE [LARGE SCALE GENOMIC DNA]</scope>
    <source>
        <strain evidence="1">Derp</strain>
    </source>
</reference>
<dbReference type="EMBL" id="NJHN03000031">
    <property type="protein sequence ID" value="KAH9423731.1"/>
    <property type="molecule type" value="Genomic_DNA"/>
</dbReference>
<comment type="caution">
    <text evidence="1">The sequence shown here is derived from an EMBL/GenBank/DDBJ whole genome shotgun (WGS) entry which is preliminary data.</text>
</comment>
<proteinExistence type="predicted"/>
<name>A0ABQ8JN57_DERPT</name>
<dbReference type="Proteomes" id="UP000887458">
    <property type="component" value="Unassembled WGS sequence"/>
</dbReference>
<reference evidence="1 2" key="2">
    <citation type="journal article" date="2022" name="Mol. Biol. Evol.">
        <title>Comparative Genomics Reveals Insights into the Divergent Evolution of Astigmatic Mites and Household Pest Adaptations.</title>
        <authorList>
            <person name="Xiong Q."/>
            <person name="Wan A.T."/>
            <person name="Liu X."/>
            <person name="Fung C.S."/>
            <person name="Xiao X."/>
            <person name="Malainual N."/>
            <person name="Hou J."/>
            <person name="Wang L."/>
            <person name="Wang M."/>
            <person name="Yang K.Y."/>
            <person name="Cui Y."/>
            <person name="Leung E.L."/>
            <person name="Nong W."/>
            <person name="Shin S.K."/>
            <person name="Au S.W."/>
            <person name="Jeong K.Y."/>
            <person name="Chew F.T."/>
            <person name="Hui J.H."/>
            <person name="Leung T.F."/>
            <person name="Tungtrongchitr A."/>
            <person name="Zhong N."/>
            <person name="Liu Z."/>
            <person name="Tsui S.K."/>
        </authorList>
    </citation>
    <scope>NUCLEOTIDE SEQUENCE [LARGE SCALE GENOMIC DNA]</scope>
    <source>
        <strain evidence="1">Derp</strain>
    </source>
</reference>
<evidence type="ECO:0000313" key="1">
    <source>
        <dbReference type="EMBL" id="KAH9423731.1"/>
    </source>
</evidence>
<keyword evidence="2" id="KW-1185">Reference proteome</keyword>